<reference evidence="2" key="1">
    <citation type="submission" date="2023-02" db="EMBL/GenBank/DDBJ databases">
        <title>Identification and recombinant expression of a fungal hydrolase from Papiliotrema laurentii that hydrolyzes apple cutin and clears colloidal polyester polyurethane.</title>
        <authorList>
            <consortium name="DOE Joint Genome Institute"/>
            <person name="Roman V.A."/>
            <person name="Bojanowski C."/>
            <person name="Crable B.R."/>
            <person name="Wagner D.N."/>
            <person name="Hung C.S."/>
            <person name="Nadeau L.J."/>
            <person name="Schratz L."/>
            <person name="Haridas S."/>
            <person name="Pangilinan J."/>
            <person name="Lipzen A."/>
            <person name="Na H."/>
            <person name="Yan M."/>
            <person name="Ng V."/>
            <person name="Grigoriev I.V."/>
            <person name="Spatafora J.W."/>
            <person name="Barlow D."/>
            <person name="Biffinger J."/>
            <person name="Kelley-Loughnane N."/>
            <person name="Varaljay V.A."/>
            <person name="Crookes-Goodson W.J."/>
        </authorList>
    </citation>
    <scope>NUCLEOTIDE SEQUENCE</scope>
    <source>
        <strain evidence="2">5307AH</strain>
    </source>
</reference>
<accession>A0AAD9FQA3</accession>
<name>A0AAD9FQA3_PAPLA</name>
<evidence type="ECO:0000256" key="1">
    <source>
        <dbReference type="SAM" id="MobiDB-lite"/>
    </source>
</evidence>
<dbReference type="EMBL" id="JAODAN010000009">
    <property type="protein sequence ID" value="KAK1922077.1"/>
    <property type="molecule type" value="Genomic_DNA"/>
</dbReference>
<comment type="caution">
    <text evidence="2">The sequence shown here is derived from an EMBL/GenBank/DDBJ whole genome shotgun (WGS) entry which is preliminary data.</text>
</comment>
<evidence type="ECO:0000313" key="2">
    <source>
        <dbReference type="EMBL" id="KAK1922077.1"/>
    </source>
</evidence>
<feature type="compositionally biased region" description="Polar residues" evidence="1">
    <location>
        <begin position="159"/>
        <end position="171"/>
    </location>
</feature>
<evidence type="ECO:0000313" key="3">
    <source>
        <dbReference type="Proteomes" id="UP001182556"/>
    </source>
</evidence>
<feature type="region of interest" description="Disordered" evidence="1">
    <location>
        <begin position="85"/>
        <end position="203"/>
    </location>
</feature>
<dbReference type="AlphaFoldDB" id="A0AAD9FQA3"/>
<organism evidence="2 3">
    <name type="scientific">Papiliotrema laurentii</name>
    <name type="common">Cryptococcus laurentii</name>
    <dbReference type="NCBI Taxonomy" id="5418"/>
    <lineage>
        <taxon>Eukaryota</taxon>
        <taxon>Fungi</taxon>
        <taxon>Dikarya</taxon>
        <taxon>Basidiomycota</taxon>
        <taxon>Agaricomycotina</taxon>
        <taxon>Tremellomycetes</taxon>
        <taxon>Tremellales</taxon>
        <taxon>Rhynchogastremaceae</taxon>
        <taxon>Papiliotrema</taxon>
    </lineage>
</organism>
<sequence>MGHAGVWSRVLPVYPTAIFTPPSTAISRFHSLTFITTNKEARTNMEGFIDNAKKFLGDDQGKDIAAQIKDKTGYDISNVIGQQGQSTDAYGNQGQPGQFGQEGQYGAVTGKGFGGGLAKPGPNATGGNQEGGAREGKSAYEGYQEDDSTASGGYGKNAAGTSFSRKNQMGADNSGEGNFDDDDAGHGYKTGTSTPGYRQEGDVDIIASENAMRNANMNVYGQQADDRGATGNDYNEAI</sequence>
<keyword evidence="3" id="KW-1185">Reference proteome</keyword>
<protein>
    <submittedName>
        <fullName evidence="2">Uncharacterized protein</fullName>
    </submittedName>
</protein>
<gene>
    <name evidence="2" type="ORF">DB88DRAFT_497052</name>
</gene>
<proteinExistence type="predicted"/>
<feature type="compositionally biased region" description="Gly residues" evidence="1">
    <location>
        <begin position="109"/>
        <end position="118"/>
    </location>
</feature>
<dbReference type="Proteomes" id="UP001182556">
    <property type="component" value="Unassembled WGS sequence"/>
</dbReference>
<feature type="compositionally biased region" description="Low complexity" evidence="1">
    <location>
        <begin position="91"/>
        <end position="108"/>
    </location>
</feature>